<keyword evidence="1" id="KW-1133">Transmembrane helix</keyword>
<feature type="transmembrane region" description="Helical" evidence="1">
    <location>
        <begin position="42"/>
        <end position="61"/>
    </location>
</feature>
<keyword evidence="3" id="KW-1185">Reference proteome</keyword>
<keyword evidence="1" id="KW-0812">Transmembrane</keyword>
<protein>
    <submittedName>
        <fullName evidence="2">DUF4345 domain-containing protein</fullName>
    </submittedName>
</protein>
<dbReference type="RefSeq" id="WP_208150912.1">
    <property type="nucleotide sequence ID" value="NZ_JAGETV010000034.1"/>
</dbReference>
<dbReference type="Proteomes" id="UP000664835">
    <property type="component" value="Unassembled WGS sequence"/>
</dbReference>
<keyword evidence="1" id="KW-0472">Membrane</keyword>
<proteinExistence type="predicted"/>
<gene>
    <name evidence="2" type="ORF">J3998_12005</name>
</gene>
<feature type="transmembrane region" description="Helical" evidence="1">
    <location>
        <begin position="68"/>
        <end position="90"/>
    </location>
</feature>
<dbReference type="EMBL" id="JAGETV010000034">
    <property type="protein sequence ID" value="MBO1928297.1"/>
    <property type="molecule type" value="Genomic_DNA"/>
</dbReference>
<feature type="transmembrane region" description="Helical" evidence="1">
    <location>
        <begin position="96"/>
        <end position="118"/>
    </location>
</feature>
<dbReference type="InterPro" id="IPR025597">
    <property type="entry name" value="DUF4345"/>
</dbReference>
<dbReference type="Pfam" id="PF14248">
    <property type="entry name" value="DUF4345"/>
    <property type="match status" value="1"/>
</dbReference>
<organism evidence="2 3">
    <name type="scientific">Thiomicrorhabdus marina</name>
    <dbReference type="NCBI Taxonomy" id="2818442"/>
    <lineage>
        <taxon>Bacteria</taxon>
        <taxon>Pseudomonadati</taxon>
        <taxon>Pseudomonadota</taxon>
        <taxon>Gammaproteobacteria</taxon>
        <taxon>Thiotrichales</taxon>
        <taxon>Piscirickettsiaceae</taxon>
        <taxon>Thiomicrorhabdus</taxon>
    </lineage>
</organism>
<evidence type="ECO:0000313" key="2">
    <source>
        <dbReference type="EMBL" id="MBO1928297.1"/>
    </source>
</evidence>
<accession>A0ABS3Q7Q1</accession>
<evidence type="ECO:0000313" key="3">
    <source>
        <dbReference type="Proteomes" id="UP000664835"/>
    </source>
</evidence>
<name>A0ABS3Q7Q1_9GAMM</name>
<sequence>MGAFISLTPNEYLTSMNVSFGLEVNGSIDNNLGAPISLLSDLRAMGGMMLVIGLYILMANFQKDLMKSAVFISAVFYTTFSVFKTLSIMLDGTPQFEILLAFLIELMMAFSGLLLIFLTKHRYETKGSAE</sequence>
<comment type="caution">
    <text evidence="2">The sequence shown here is derived from an EMBL/GenBank/DDBJ whole genome shotgun (WGS) entry which is preliminary data.</text>
</comment>
<reference evidence="2 3" key="1">
    <citation type="submission" date="2021-03" db="EMBL/GenBank/DDBJ databases">
        <title>Thiomicrorhabdus sp.nov.,novel sulfur-oxidizing bacteria isolated from coastal sediment.</title>
        <authorList>
            <person name="Liu X."/>
        </authorList>
    </citation>
    <scope>NUCLEOTIDE SEQUENCE [LARGE SCALE GENOMIC DNA]</scope>
    <source>
        <strain evidence="2 3">6S2-11</strain>
    </source>
</reference>
<evidence type="ECO:0000256" key="1">
    <source>
        <dbReference type="SAM" id="Phobius"/>
    </source>
</evidence>